<evidence type="ECO:0000313" key="3">
    <source>
        <dbReference type="Proteomes" id="UP000245119"/>
    </source>
</evidence>
<dbReference type="Proteomes" id="UP000245119">
    <property type="component" value="Linkage Group LG6"/>
</dbReference>
<dbReference type="Gene3D" id="6.10.250.980">
    <property type="match status" value="1"/>
</dbReference>
<dbReference type="SUPFAM" id="SSF158457">
    <property type="entry name" value="Orange domain-like"/>
    <property type="match status" value="1"/>
</dbReference>
<dbReference type="Pfam" id="PF07527">
    <property type="entry name" value="Hairy_orange"/>
    <property type="match status" value="1"/>
</dbReference>
<name>A0A2T7P5M0_POMCA</name>
<feature type="domain" description="Orange" evidence="1">
    <location>
        <begin position="45"/>
        <end position="80"/>
    </location>
</feature>
<dbReference type="EMBL" id="PZQS01000006">
    <property type="protein sequence ID" value="PVD28710.1"/>
    <property type="molecule type" value="Genomic_DNA"/>
</dbReference>
<evidence type="ECO:0000259" key="1">
    <source>
        <dbReference type="PROSITE" id="PS51054"/>
    </source>
</evidence>
<reference evidence="2 3" key="1">
    <citation type="submission" date="2018-04" db="EMBL/GenBank/DDBJ databases">
        <title>The genome of golden apple snail Pomacea canaliculata provides insight into stress tolerance and invasive adaptation.</title>
        <authorList>
            <person name="Liu C."/>
            <person name="Liu B."/>
            <person name="Ren Y."/>
            <person name="Zhang Y."/>
            <person name="Wang H."/>
            <person name="Li S."/>
            <person name="Jiang F."/>
            <person name="Yin L."/>
            <person name="Zhang G."/>
            <person name="Qian W."/>
            <person name="Fan W."/>
        </authorList>
    </citation>
    <scope>NUCLEOTIDE SEQUENCE [LARGE SCALE GENOMIC DNA]</scope>
    <source>
        <strain evidence="2">SZHN2017</strain>
        <tissue evidence="2">Muscle</tissue>
    </source>
</reference>
<dbReference type="GO" id="GO:0006355">
    <property type="term" value="P:regulation of DNA-templated transcription"/>
    <property type="evidence" value="ECO:0007669"/>
    <property type="project" value="InterPro"/>
</dbReference>
<organism evidence="2 3">
    <name type="scientific">Pomacea canaliculata</name>
    <name type="common">Golden apple snail</name>
    <dbReference type="NCBI Taxonomy" id="400727"/>
    <lineage>
        <taxon>Eukaryota</taxon>
        <taxon>Metazoa</taxon>
        <taxon>Spiralia</taxon>
        <taxon>Lophotrochozoa</taxon>
        <taxon>Mollusca</taxon>
        <taxon>Gastropoda</taxon>
        <taxon>Caenogastropoda</taxon>
        <taxon>Architaenioglossa</taxon>
        <taxon>Ampullarioidea</taxon>
        <taxon>Ampullariidae</taxon>
        <taxon>Pomacea</taxon>
    </lineage>
</organism>
<comment type="caution">
    <text evidence="2">The sequence shown here is derived from an EMBL/GenBank/DDBJ whole genome shotgun (WGS) entry which is preliminary data.</text>
</comment>
<dbReference type="InterPro" id="IPR003650">
    <property type="entry name" value="Orange_dom"/>
</dbReference>
<accession>A0A2T7P5M0</accession>
<dbReference type="AlphaFoldDB" id="A0A2T7P5M0"/>
<proteinExistence type="predicted"/>
<sequence length="376" mass="40131">MEGPLPFQQLIAHQIIHADADGPEPEINPVLVPSHDKVWSWSPMFSRGFEDCAQEAVRYLVEDEGLAVEDPVIVGLLQHLRSCFFSATSMSWDLPYQESVTCDASATSALDHFLSCKVPTDQLTSTHFPGCGMSPSTSPEATAGILVEMATRSNDASTTRSKATVTSCEDAATLQSTKHSCLPGKALSLEKRSAGSPPFVTASPSDLEGIVTVSPSDLAGILSCLHYLHPLSPPLPCGTKGGVSRTSSVSDSICEDCTDSSTDRANVCLNAHADVREGIMEDSHVNMTTVTHLSPVYQTSALSETSPAMSPLVGLPASMLTPEEIKIRMLAHEILSLLEEEVLDGPTVLDEIDGMSDDADSDMEMDVQDTVVEVEP</sequence>
<evidence type="ECO:0000313" key="2">
    <source>
        <dbReference type="EMBL" id="PVD28710.1"/>
    </source>
</evidence>
<protein>
    <recommendedName>
        <fullName evidence="1">Orange domain-containing protein</fullName>
    </recommendedName>
</protein>
<dbReference type="GO" id="GO:0003677">
    <property type="term" value="F:DNA binding"/>
    <property type="evidence" value="ECO:0007669"/>
    <property type="project" value="InterPro"/>
</dbReference>
<keyword evidence="3" id="KW-1185">Reference proteome</keyword>
<gene>
    <name evidence="2" type="ORF">C0Q70_11304</name>
</gene>
<dbReference type="PROSITE" id="PS51054">
    <property type="entry name" value="ORANGE"/>
    <property type="match status" value="1"/>
</dbReference>
<dbReference type="OrthoDB" id="6288607at2759"/>